<protein>
    <submittedName>
        <fullName evidence="2">2-hydroxychromene-2-carboxylate isomerase</fullName>
    </submittedName>
</protein>
<accession>A0A6V8MHN4</accession>
<dbReference type="GO" id="GO:0016853">
    <property type="term" value="F:isomerase activity"/>
    <property type="evidence" value="ECO:0007669"/>
    <property type="project" value="UniProtKB-KW"/>
</dbReference>
<dbReference type="Gene3D" id="3.40.30.10">
    <property type="entry name" value="Glutaredoxin"/>
    <property type="match status" value="1"/>
</dbReference>
<dbReference type="InterPro" id="IPR036249">
    <property type="entry name" value="Thioredoxin-like_sf"/>
</dbReference>
<dbReference type="InterPro" id="IPR001853">
    <property type="entry name" value="DSBA-like_thioredoxin_dom"/>
</dbReference>
<evidence type="ECO:0000313" key="3">
    <source>
        <dbReference type="Proteomes" id="UP000556026"/>
    </source>
</evidence>
<dbReference type="AlphaFoldDB" id="A0A6V8MHN4"/>
<gene>
    <name evidence="2" type="ORF">GMST_18350</name>
</gene>
<name>A0A6V8MHN4_9BACT</name>
<reference evidence="3" key="1">
    <citation type="submission" date="2020-06" db="EMBL/GenBank/DDBJ databases">
        <title>Draft genomic sequence of Geomonas sp. Red330.</title>
        <authorList>
            <person name="Itoh H."/>
            <person name="Zhenxing X."/>
            <person name="Ushijima N."/>
            <person name="Masuda Y."/>
            <person name="Shiratori Y."/>
            <person name="Senoo K."/>
        </authorList>
    </citation>
    <scope>NUCLEOTIDE SEQUENCE [LARGE SCALE GENOMIC DNA]</scope>
    <source>
        <strain evidence="3">Red330</strain>
    </source>
</reference>
<keyword evidence="2" id="KW-0413">Isomerase</keyword>
<dbReference type="GO" id="GO:0016491">
    <property type="term" value="F:oxidoreductase activity"/>
    <property type="evidence" value="ECO:0007669"/>
    <property type="project" value="InterPro"/>
</dbReference>
<proteinExistence type="predicted"/>
<dbReference type="Pfam" id="PF01323">
    <property type="entry name" value="DSBA"/>
    <property type="match status" value="1"/>
</dbReference>
<dbReference type="Proteomes" id="UP000556026">
    <property type="component" value="Unassembled WGS sequence"/>
</dbReference>
<comment type="caution">
    <text evidence="2">The sequence shown here is derived from an EMBL/GenBank/DDBJ whole genome shotgun (WGS) entry which is preliminary data.</text>
</comment>
<feature type="domain" description="DSBA-like thioredoxin" evidence="1">
    <location>
        <begin position="5"/>
        <end position="173"/>
    </location>
</feature>
<dbReference type="PANTHER" id="PTHR13887:SF41">
    <property type="entry name" value="THIOREDOXIN SUPERFAMILY PROTEIN"/>
    <property type="match status" value="1"/>
</dbReference>
<sequence>MRTDRLAREFPVEFRWYVFPLHPETPEEGMELTDLLKIPAEQLAPMQARVREVAAAEGLPLAERSRTYNSRRAQELGKWAETRGVGDAWRQAVYRAFFVEGRNIALVEELARLAVEVGLDGEAVKAVLAQERFAAAVDADWQRAEEAGISAVPSHICEGTRLVGFAKYQDFLRLIGRG</sequence>
<organism evidence="2 3">
    <name type="scientific">Geomonas silvestris</name>
    <dbReference type="NCBI Taxonomy" id="2740184"/>
    <lineage>
        <taxon>Bacteria</taxon>
        <taxon>Pseudomonadati</taxon>
        <taxon>Thermodesulfobacteriota</taxon>
        <taxon>Desulfuromonadia</taxon>
        <taxon>Geobacterales</taxon>
        <taxon>Geobacteraceae</taxon>
        <taxon>Geomonas</taxon>
    </lineage>
</organism>
<keyword evidence="3" id="KW-1185">Reference proteome</keyword>
<evidence type="ECO:0000313" key="2">
    <source>
        <dbReference type="EMBL" id="GFO59510.1"/>
    </source>
</evidence>
<dbReference type="SUPFAM" id="SSF52833">
    <property type="entry name" value="Thioredoxin-like"/>
    <property type="match status" value="1"/>
</dbReference>
<dbReference type="PANTHER" id="PTHR13887">
    <property type="entry name" value="GLUTATHIONE S-TRANSFERASE KAPPA"/>
    <property type="match status" value="1"/>
</dbReference>
<dbReference type="EMBL" id="BLXX01000004">
    <property type="protein sequence ID" value="GFO59510.1"/>
    <property type="molecule type" value="Genomic_DNA"/>
</dbReference>
<evidence type="ECO:0000259" key="1">
    <source>
        <dbReference type="Pfam" id="PF01323"/>
    </source>
</evidence>